<sequence length="94" mass="10965">MDCQKLEIEASKKMLNKYFNRSIERYGEDKKMIAYMKKSQKVWESYMDAECSALYRTIGGGTIQGIVGGNCIIDMTKRRTHEIWENYLTYGDST</sequence>
<feature type="domain" description="Lysozyme inhibitor LprI-like N-terminal" evidence="1">
    <location>
        <begin position="2"/>
        <end position="82"/>
    </location>
</feature>
<proteinExistence type="predicted"/>
<dbReference type="AlphaFoldDB" id="A0A1W1CWQ5"/>
<gene>
    <name evidence="2" type="ORF">MNB_SV-3-766</name>
</gene>
<evidence type="ECO:0000259" key="1">
    <source>
        <dbReference type="Pfam" id="PF07007"/>
    </source>
</evidence>
<reference evidence="2" key="1">
    <citation type="submission" date="2016-10" db="EMBL/GenBank/DDBJ databases">
        <authorList>
            <person name="de Groot N.N."/>
        </authorList>
    </citation>
    <scope>NUCLEOTIDE SEQUENCE</scope>
</reference>
<accession>A0A1W1CWQ5</accession>
<dbReference type="InterPro" id="IPR009739">
    <property type="entry name" value="LprI-like_N"/>
</dbReference>
<organism evidence="2">
    <name type="scientific">hydrothermal vent metagenome</name>
    <dbReference type="NCBI Taxonomy" id="652676"/>
    <lineage>
        <taxon>unclassified sequences</taxon>
        <taxon>metagenomes</taxon>
        <taxon>ecological metagenomes</taxon>
    </lineage>
</organism>
<dbReference type="Pfam" id="PF07007">
    <property type="entry name" value="LprI"/>
    <property type="match status" value="1"/>
</dbReference>
<dbReference type="Gene3D" id="1.20.1270.180">
    <property type="match status" value="1"/>
</dbReference>
<protein>
    <recommendedName>
        <fullName evidence="1">Lysozyme inhibitor LprI-like N-terminal domain-containing protein</fullName>
    </recommendedName>
</protein>
<evidence type="ECO:0000313" key="2">
    <source>
        <dbReference type="EMBL" id="SFV70209.1"/>
    </source>
</evidence>
<name>A0A1W1CWQ5_9ZZZZ</name>
<dbReference type="EMBL" id="FPHI01000045">
    <property type="protein sequence ID" value="SFV70209.1"/>
    <property type="molecule type" value="Genomic_DNA"/>
</dbReference>